<dbReference type="Pfam" id="PF25534">
    <property type="entry name" value="DUF7918"/>
    <property type="match status" value="1"/>
</dbReference>
<organism evidence="3 4">
    <name type="scientific">Pseudocercospora musae</name>
    <dbReference type="NCBI Taxonomy" id="113226"/>
    <lineage>
        <taxon>Eukaryota</taxon>
        <taxon>Fungi</taxon>
        <taxon>Dikarya</taxon>
        <taxon>Ascomycota</taxon>
        <taxon>Pezizomycotina</taxon>
        <taxon>Dothideomycetes</taxon>
        <taxon>Dothideomycetidae</taxon>
        <taxon>Mycosphaerellales</taxon>
        <taxon>Mycosphaerellaceae</taxon>
        <taxon>Pseudocercospora</taxon>
    </lineage>
</organism>
<name>A0A139IAR9_9PEZI</name>
<dbReference type="Proteomes" id="UP000073492">
    <property type="component" value="Unassembled WGS sequence"/>
</dbReference>
<dbReference type="STRING" id="113226.A0A139IAR9"/>
<dbReference type="OrthoDB" id="3364132at2759"/>
<reference evidence="3 4" key="1">
    <citation type="submission" date="2015-07" db="EMBL/GenBank/DDBJ databases">
        <title>Comparative genomics of the Sigatoka disease complex on banana suggests a link between parallel evolutionary changes in Pseudocercospora fijiensis and Pseudocercospora eumusae and increased virulence on the banana host.</title>
        <authorList>
            <person name="Chang T.-C."/>
            <person name="Salvucci A."/>
            <person name="Crous P.W."/>
            <person name="Stergiopoulos I."/>
        </authorList>
    </citation>
    <scope>NUCLEOTIDE SEQUENCE [LARGE SCALE GENOMIC DNA]</scope>
    <source>
        <strain evidence="3 4">CBS 116634</strain>
    </source>
</reference>
<dbReference type="PANTHER" id="PTHR36223">
    <property type="entry name" value="BETA-LACTAMASE-TYPE TRANSPEPTIDASE FOLD DOMAIN CONTAINING PROTEIN"/>
    <property type="match status" value="1"/>
</dbReference>
<feature type="region of interest" description="Disordered" evidence="1">
    <location>
        <begin position="340"/>
        <end position="377"/>
    </location>
</feature>
<gene>
    <name evidence="3" type="ORF">AC579_6486</name>
</gene>
<proteinExistence type="predicted"/>
<accession>A0A139IAR9</accession>
<evidence type="ECO:0000259" key="2">
    <source>
        <dbReference type="Pfam" id="PF25534"/>
    </source>
</evidence>
<feature type="domain" description="DUF7918" evidence="2">
    <location>
        <begin position="70"/>
        <end position="303"/>
    </location>
</feature>
<comment type="caution">
    <text evidence="3">The sequence shown here is derived from an EMBL/GenBank/DDBJ whole genome shotgun (WGS) entry which is preliminary data.</text>
</comment>
<dbReference type="AlphaFoldDB" id="A0A139IAR9"/>
<feature type="region of interest" description="Disordered" evidence="1">
    <location>
        <begin position="253"/>
        <end position="280"/>
    </location>
</feature>
<feature type="compositionally biased region" description="Basic and acidic residues" evidence="1">
    <location>
        <begin position="269"/>
        <end position="278"/>
    </location>
</feature>
<dbReference type="InterPro" id="IPR057678">
    <property type="entry name" value="DUF7918"/>
</dbReference>
<evidence type="ECO:0000256" key="1">
    <source>
        <dbReference type="SAM" id="MobiDB-lite"/>
    </source>
</evidence>
<dbReference type="EMBL" id="LFZO01000186">
    <property type="protein sequence ID" value="KXT11685.1"/>
    <property type="molecule type" value="Genomic_DNA"/>
</dbReference>
<evidence type="ECO:0000313" key="4">
    <source>
        <dbReference type="Proteomes" id="UP000073492"/>
    </source>
</evidence>
<protein>
    <recommendedName>
        <fullName evidence="2">DUF7918 domain-containing protein</fullName>
    </recommendedName>
</protein>
<evidence type="ECO:0000313" key="3">
    <source>
        <dbReference type="EMBL" id="KXT11685.1"/>
    </source>
</evidence>
<sequence length="403" mass="45445">GSFPLRWPRLTRPCKLYPPVNAFFPLRVPTQSSLRSSPSKSTVFRLTPHQALETQPTTAIMVVTESLPGATVWVATNGGTSKEYEDNDILDHQEAATRYIEAVEGQDFWVVITLDQTIELLGQGIRLKVWVDGQVVATRTIHQRNIQRHGYTHVVKGFQCSESLRKEFCFATLRTEEDGQTDALLDAERVKHLGSIAVEIHHVKNFRDVEETYNKQSTKSFAQDFTAFDIISEKALKGRAISHSVSLKDVPLKAPKGRRSAGNQRNIRTHTELVDPSRKPAATYTLRYRSKDALKSMLIMPRSREPSPIRPAIAPSMKEEEAGELGEMEADVFELQNLKDSKDHAESQTKVGRGQQEQSPRRRKTRKNEHVTVIELDDDGEIVSETIYQKADAPNSMQTMAID</sequence>
<keyword evidence="4" id="KW-1185">Reference proteome</keyword>
<dbReference type="PANTHER" id="PTHR36223:SF1">
    <property type="entry name" value="TRANSCRIPTION ELONGATION FACTOR EAF N-TERMINAL DOMAIN-CONTAINING PROTEIN"/>
    <property type="match status" value="1"/>
</dbReference>
<feature type="non-terminal residue" evidence="3">
    <location>
        <position position="1"/>
    </location>
</feature>